<evidence type="ECO:0000313" key="1">
    <source>
        <dbReference type="EMBL" id="JAD97089.1"/>
    </source>
</evidence>
<sequence>MINDIVVSCDCLDWSYDWKHTFTIYLKI</sequence>
<dbReference type="AlphaFoldDB" id="A0A0A9E8P4"/>
<proteinExistence type="predicted"/>
<dbReference type="EMBL" id="GBRH01200806">
    <property type="protein sequence ID" value="JAD97089.1"/>
    <property type="molecule type" value="Transcribed_RNA"/>
</dbReference>
<protein>
    <submittedName>
        <fullName evidence="1">Uncharacterized protein</fullName>
    </submittedName>
</protein>
<accession>A0A0A9E8P4</accession>
<reference evidence="1" key="1">
    <citation type="submission" date="2014-09" db="EMBL/GenBank/DDBJ databases">
        <authorList>
            <person name="Magalhaes I.L.F."/>
            <person name="Oliveira U."/>
            <person name="Santos F.R."/>
            <person name="Vidigal T.H.D.A."/>
            <person name="Brescovit A.D."/>
            <person name="Santos A.J."/>
        </authorList>
    </citation>
    <scope>NUCLEOTIDE SEQUENCE</scope>
    <source>
        <tissue evidence="1">Shoot tissue taken approximately 20 cm above the soil surface</tissue>
    </source>
</reference>
<name>A0A0A9E8P4_ARUDO</name>
<reference evidence="1" key="2">
    <citation type="journal article" date="2015" name="Data Brief">
        <title>Shoot transcriptome of the giant reed, Arundo donax.</title>
        <authorList>
            <person name="Barrero R.A."/>
            <person name="Guerrero F.D."/>
            <person name="Moolhuijzen P."/>
            <person name="Goolsby J.A."/>
            <person name="Tidwell J."/>
            <person name="Bellgard S.E."/>
            <person name="Bellgard M.I."/>
        </authorList>
    </citation>
    <scope>NUCLEOTIDE SEQUENCE</scope>
    <source>
        <tissue evidence="1">Shoot tissue taken approximately 20 cm above the soil surface</tissue>
    </source>
</reference>
<organism evidence="1">
    <name type="scientific">Arundo donax</name>
    <name type="common">Giant reed</name>
    <name type="synonym">Donax arundinaceus</name>
    <dbReference type="NCBI Taxonomy" id="35708"/>
    <lineage>
        <taxon>Eukaryota</taxon>
        <taxon>Viridiplantae</taxon>
        <taxon>Streptophyta</taxon>
        <taxon>Embryophyta</taxon>
        <taxon>Tracheophyta</taxon>
        <taxon>Spermatophyta</taxon>
        <taxon>Magnoliopsida</taxon>
        <taxon>Liliopsida</taxon>
        <taxon>Poales</taxon>
        <taxon>Poaceae</taxon>
        <taxon>PACMAD clade</taxon>
        <taxon>Arundinoideae</taxon>
        <taxon>Arundineae</taxon>
        <taxon>Arundo</taxon>
    </lineage>
</organism>